<gene>
    <name evidence="6" type="primary">tilS</name>
    <name evidence="8" type="ORF">ACD_49C00075G0010</name>
</gene>
<dbReference type="NCBIfam" id="TIGR02432">
    <property type="entry name" value="lysidine_TilS_N"/>
    <property type="match status" value="1"/>
</dbReference>
<dbReference type="EMBL" id="AMFJ01021661">
    <property type="protein sequence ID" value="EKD65923.1"/>
    <property type="molecule type" value="Genomic_DNA"/>
</dbReference>
<keyword evidence="3" id="KW-0547">Nucleotide-binding</keyword>
<dbReference type="GO" id="GO:0005737">
    <property type="term" value="C:cytoplasm"/>
    <property type="evidence" value="ECO:0007669"/>
    <property type="project" value="UniProtKB-SubCell"/>
</dbReference>
<dbReference type="CDD" id="cd01992">
    <property type="entry name" value="TilS_N"/>
    <property type="match status" value="1"/>
</dbReference>
<comment type="catalytic activity">
    <reaction evidence="5 6">
        <text>cytidine(34) in tRNA(Ile2) + L-lysine + ATP = lysidine(34) in tRNA(Ile2) + AMP + diphosphate + H(+)</text>
        <dbReference type="Rhea" id="RHEA:43744"/>
        <dbReference type="Rhea" id="RHEA-COMP:10625"/>
        <dbReference type="Rhea" id="RHEA-COMP:10670"/>
        <dbReference type="ChEBI" id="CHEBI:15378"/>
        <dbReference type="ChEBI" id="CHEBI:30616"/>
        <dbReference type="ChEBI" id="CHEBI:32551"/>
        <dbReference type="ChEBI" id="CHEBI:33019"/>
        <dbReference type="ChEBI" id="CHEBI:82748"/>
        <dbReference type="ChEBI" id="CHEBI:83665"/>
        <dbReference type="ChEBI" id="CHEBI:456215"/>
        <dbReference type="EC" id="6.3.4.19"/>
    </reaction>
</comment>
<dbReference type="HAMAP" id="MF_01161">
    <property type="entry name" value="tRNA_Ile_lys_synt"/>
    <property type="match status" value="1"/>
</dbReference>
<keyword evidence="2 6" id="KW-0819">tRNA processing</keyword>
<dbReference type="PANTHER" id="PTHR43033">
    <property type="entry name" value="TRNA(ILE)-LYSIDINE SYNTHASE-RELATED"/>
    <property type="match status" value="1"/>
</dbReference>
<dbReference type="GO" id="GO:0032267">
    <property type="term" value="F:tRNA(Ile)-lysidine synthase activity"/>
    <property type="evidence" value="ECO:0007669"/>
    <property type="project" value="UniProtKB-EC"/>
</dbReference>
<comment type="function">
    <text evidence="6">Ligates lysine onto the cytidine present at position 34 of the AUA codon-specific tRNA(Ile) that contains the anticodon CAU, in an ATP-dependent manner. Cytidine is converted to lysidine, thus changing the amino acid specificity of the tRNA from methionine to isoleucine.</text>
</comment>
<organism evidence="8">
    <name type="scientific">uncultured bacterium</name>
    <name type="common">gcode 4</name>
    <dbReference type="NCBI Taxonomy" id="1234023"/>
    <lineage>
        <taxon>Bacteria</taxon>
        <taxon>environmental samples</taxon>
    </lineage>
</organism>
<dbReference type="Pfam" id="PF01171">
    <property type="entry name" value="ATP_bind_3"/>
    <property type="match status" value="1"/>
</dbReference>
<dbReference type="SUPFAM" id="SSF52402">
    <property type="entry name" value="Adenine nucleotide alpha hydrolases-like"/>
    <property type="match status" value="1"/>
</dbReference>
<dbReference type="GO" id="GO:0006400">
    <property type="term" value="P:tRNA modification"/>
    <property type="evidence" value="ECO:0007669"/>
    <property type="project" value="UniProtKB-UniRule"/>
</dbReference>
<evidence type="ECO:0000256" key="6">
    <source>
        <dbReference type="HAMAP-Rule" id="MF_01161"/>
    </source>
</evidence>
<dbReference type="Gene3D" id="3.40.50.620">
    <property type="entry name" value="HUPs"/>
    <property type="match status" value="1"/>
</dbReference>
<evidence type="ECO:0000313" key="8">
    <source>
        <dbReference type="EMBL" id="EKD65923.1"/>
    </source>
</evidence>
<name>K2BAY1_9BACT</name>
<evidence type="ECO:0000256" key="1">
    <source>
        <dbReference type="ARBA" id="ARBA00022598"/>
    </source>
</evidence>
<accession>K2BAY1</accession>
<evidence type="ECO:0000256" key="2">
    <source>
        <dbReference type="ARBA" id="ARBA00022694"/>
    </source>
</evidence>
<keyword evidence="1 6" id="KW-0436">Ligase</keyword>
<comment type="subcellular location">
    <subcellularLocation>
        <location evidence="6">Cytoplasm</location>
    </subcellularLocation>
</comment>
<dbReference type="EC" id="6.3.4.19" evidence="6"/>
<evidence type="ECO:0000256" key="3">
    <source>
        <dbReference type="ARBA" id="ARBA00022741"/>
    </source>
</evidence>
<dbReference type="InterPro" id="IPR014729">
    <property type="entry name" value="Rossmann-like_a/b/a_fold"/>
</dbReference>
<dbReference type="InterPro" id="IPR012094">
    <property type="entry name" value="tRNA_Ile_lys_synt"/>
</dbReference>
<dbReference type="InterPro" id="IPR011063">
    <property type="entry name" value="TilS/TtcA_N"/>
</dbReference>
<evidence type="ECO:0000259" key="7">
    <source>
        <dbReference type="Pfam" id="PF01171"/>
    </source>
</evidence>
<comment type="caution">
    <text evidence="8">The sequence shown here is derived from an EMBL/GenBank/DDBJ whole genome shotgun (WGS) entry which is preliminary data.</text>
</comment>
<comment type="similarity">
    <text evidence="6">Belongs to the tRNA(Ile)-lysidine synthase family.</text>
</comment>
<comment type="caution">
    <text evidence="6">Lacks conserved residue(s) required for the propagation of feature annotation.</text>
</comment>
<protein>
    <recommendedName>
        <fullName evidence="6">tRNA(Ile)-lysidine synthase</fullName>
        <ecNumber evidence="6">6.3.4.19</ecNumber>
    </recommendedName>
    <alternativeName>
        <fullName evidence="6">tRNA(Ile)-2-lysyl-cytidine synthase</fullName>
    </alternativeName>
    <alternativeName>
        <fullName evidence="6">tRNA(Ile)-lysidine synthetase</fullName>
    </alternativeName>
</protein>
<dbReference type="InterPro" id="IPR012795">
    <property type="entry name" value="tRNA_Ile_lys_synt_N"/>
</dbReference>
<dbReference type="GO" id="GO:0005524">
    <property type="term" value="F:ATP binding"/>
    <property type="evidence" value="ECO:0007669"/>
    <property type="project" value="UniProtKB-KW"/>
</dbReference>
<keyword evidence="4" id="KW-0067">ATP-binding</keyword>
<evidence type="ECO:0000256" key="5">
    <source>
        <dbReference type="ARBA" id="ARBA00048539"/>
    </source>
</evidence>
<dbReference type="PANTHER" id="PTHR43033:SF1">
    <property type="entry name" value="TRNA(ILE)-LYSIDINE SYNTHASE-RELATED"/>
    <property type="match status" value="1"/>
</dbReference>
<evidence type="ECO:0000256" key="4">
    <source>
        <dbReference type="ARBA" id="ARBA00022840"/>
    </source>
</evidence>
<dbReference type="AlphaFoldDB" id="K2BAY1"/>
<feature type="domain" description="tRNA(Ile)-lysidine/2-thiocytidine synthase N-terminal" evidence="7">
    <location>
        <begin position="15"/>
        <end position="193"/>
    </location>
</feature>
<proteinExistence type="inferred from homology"/>
<reference evidence="8" key="1">
    <citation type="journal article" date="2012" name="Science">
        <title>Fermentation, hydrogen, and sulfur metabolism in multiple uncultivated bacterial phyla.</title>
        <authorList>
            <person name="Wrighton K.C."/>
            <person name="Thomas B.C."/>
            <person name="Sharon I."/>
            <person name="Miller C.S."/>
            <person name="Castelle C.J."/>
            <person name="VerBerkmoes N.C."/>
            <person name="Wilkins M.J."/>
            <person name="Hettich R.L."/>
            <person name="Lipton M.S."/>
            <person name="Williams K.H."/>
            <person name="Long P.E."/>
            <person name="Banfield J.F."/>
        </authorList>
    </citation>
    <scope>NUCLEOTIDE SEQUENCE [LARGE SCALE GENOMIC DNA]</scope>
</reference>
<sequence>MKKFLEKYNILENEKVIIACSGWVDSMFLLSEILKVKNEKDIIIAHFNHKLRWNESDKDEEFVKNYCKKNNLIFEVKDEDIAGIALSKKIWIEEAARIERYKFLRKIKEKYSAKYIIVAHHLDDKIETFLLNLIRWTKLKWLISIEEKNDDILRPLLSLSKKEIKEKALINKVSWREDKSNLDDKFLRNNIRLNILPLFEEINPTYKKSFENIMSYMWDIKIYFDEQISKIIIDNEFFEIETFNNLPDFLQREVIRYVFEIANSWTIGLSEGNIKEVIKFINDKWNYTKKEIKKLSLFKKNWKIYLM</sequence>
<keyword evidence="6" id="KW-0963">Cytoplasm</keyword>